<name>A0A0A9C1U3_ARUDO</name>
<organism evidence="1">
    <name type="scientific">Arundo donax</name>
    <name type="common">Giant reed</name>
    <name type="synonym">Donax arundinaceus</name>
    <dbReference type="NCBI Taxonomy" id="35708"/>
    <lineage>
        <taxon>Eukaryota</taxon>
        <taxon>Viridiplantae</taxon>
        <taxon>Streptophyta</taxon>
        <taxon>Embryophyta</taxon>
        <taxon>Tracheophyta</taxon>
        <taxon>Spermatophyta</taxon>
        <taxon>Magnoliopsida</taxon>
        <taxon>Liliopsida</taxon>
        <taxon>Poales</taxon>
        <taxon>Poaceae</taxon>
        <taxon>PACMAD clade</taxon>
        <taxon>Arundinoideae</taxon>
        <taxon>Arundineae</taxon>
        <taxon>Arundo</taxon>
    </lineage>
</organism>
<accession>A0A0A9C1U3</accession>
<sequence>MFGLVGWSNSQFTCSCLQNASSTSSLSRPNWAAVSELDVRLLEVFCGSAYAFA</sequence>
<proteinExistence type="predicted"/>
<dbReference type="EMBL" id="GBRH01228369">
    <property type="protein sequence ID" value="JAD69526.1"/>
    <property type="molecule type" value="Transcribed_RNA"/>
</dbReference>
<dbReference type="AlphaFoldDB" id="A0A0A9C1U3"/>
<reference evidence="1" key="1">
    <citation type="submission" date="2014-09" db="EMBL/GenBank/DDBJ databases">
        <authorList>
            <person name="Magalhaes I.L.F."/>
            <person name="Oliveira U."/>
            <person name="Santos F.R."/>
            <person name="Vidigal T.H.D.A."/>
            <person name="Brescovit A.D."/>
            <person name="Santos A.J."/>
        </authorList>
    </citation>
    <scope>NUCLEOTIDE SEQUENCE</scope>
    <source>
        <tissue evidence="1">Shoot tissue taken approximately 20 cm above the soil surface</tissue>
    </source>
</reference>
<reference evidence="1" key="2">
    <citation type="journal article" date="2015" name="Data Brief">
        <title>Shoot transcriptome of the giant reed, Arundo donax.</title>
        <authorList>
            <person name="Barrero R.A."/>
            <person name="Guerrero F.D."/>
            <person name="Moolhuijzen P."/>
            <person name="Goolsby J.A."/>
            <person name="Tidwell J."/>
            <person name="Bellgard S.E."/>
            <person name="Bellgard M.I."/>
        </authorList>
    </citation>
    <scope>NUCLEOTIDE SEQUENCE</scope>
    <source>
        <tissue evidence="1">Shoot tissue taken approximately 20 cm above the soil surface</tissue>
    </source>
</reference>
<protein>
    <submittedName>
        <fullName evidence="1">Uncharacterized protein</fullName>
    </submittedName>
</protein>
<evidence type="ECO:0000313" key="1">
    <source>
        <dbReference type="EMBL" id="JAD69526.1"/>
    </source>
</evidence>